<organism evidence="1 2">
    <name type="scientific">Tumidithrix elongata BACA0141</name>
    <dbReference type="NCBI Taxonomy" id="2716417"/>
    <lineage>
        <taxon>Bacteria</taxon>
        <taxon>Bacillati</taxon>
        <taxon>Cyanobacteriota</taxon>
        <taxon>Cyanophyceae</taxon>
        <taxon>Pseudanabaenales</taxon>
        <taxon>Pseudanabaenaceae</taxon>
        <taxon>Tumidithrix</taxon>
        <taxon>Tumidithrix elongata</taxon>
    </lineage>
</organism>
<dbReference type="RefSeq" id="WP_330481599.1">
    <property type="nucleotide sequence ID" value="NZ_JAZBJZ010000001.1"/>
</dbReference>
<evidence type="ECO:0000313" key="1">
    <source>
        <dbReference type="EMBL" id="MEE3715176.1"/>
    </source>
</evidence>
<dbReference type="EMBL" id="JAZBJZ010000001">
    <property type="protein sequence ID" value="MEE3715176.1"/>
    <property type="molecule type" value="Genomic_DNA"/>
</dbReference>
<gene>
    <name evidence="1" type="ORF">V2H45_00290</name>
</gene>
<evidence type="ECO:0000313" key="2">
    <source>
        <dbReference type="Proteomes" id="UP001333818"/>
    </source>
</evidence>
<keyword evidence="2" id="KW-1185">Reference proteome</keyword>
<protein>
    <recommendedName>
        <fullName evidence="3">Glycosyltransferase</fullName>
    </recommendedName>
</protein>
<proteinExistence type="predicted"/>
<dbReference type="Gene3D" id="3.40.50.2000">
    <property type="entry name" value="Glycogen Phosphorylase B"/>
    <property type="match status" value="1"/>
</dbReference>
<accession>A0AAW9PX70</accession>
<name>A0AAW9PX70_9CYAN</name>
<dbReference type="AlphaFoldDB" id="A0AAW9PX70"/>
<sequence length="346" mass="41030">MNPLNIFYEEPDPDRWFIGDRYPRRIIRRIVRGKPRQGGQTRVFLNLCAGLKKLGVPHRINDYSYIQKHPDEIACIIGKPHVLDKRRWQNPILFGASVFSHPIDDALLFDRLPVQKVLVPGEWMRKMWESNYGDRVLVWPVGIDTEIWLPTPPERKNIDILLYDKVRWEYGRYDRELLTPIRSQLALRNLTVTEIRYGFYREEEFHKLLQHSKAMIFLCEHETQGIAYQQALSCGVPILAWERGGFWQDPSYFPHKVKFAPVSSVPYWDDTCGLKFKDIQEFSTQLDNFLYQLKHQQFTPRNYILENLTLENCADRYIKILEKVESEQTSLQSREVPKNMNVLDYP</sequence>
<dbReference type="Proteomes" id="UP001333818">
    <property type="component" value="Unassembled WGS sequence"/>
</dbReference>
<evidence type="ECO:0008006" key="3">
    <source>
        <dbReference type="Google" id="ProtNLM"/>
    </source>
</evidence>
<dbReference type="SUPFAM" id="SSF53756">
    <property type="entry name" value="UDP-Glycosyltransferase/glycogen phosphorylase"/>
    <property type="match status" value="1"/>
</dbReference>
<reference evidence="1" key="1">
    <citation type="submission" date="2024-01" db="EMBL/GenBank/DDBJ databases">
        <title>Bank of Algae and Cyanobacteria of the Azores (BACA) strain genomes.</title>
        <authorList>
            <person name="Luz R."/>
            <person name="Cordeiro R."/>
            <person name="Fonseca A."/>
            <person name="Goncalves V."/>
        </authorList>
    </citation>
    <scope>NUCLEOTIDE SEQUENCE</scope>
    <source>
        <strain evidence="1">BACA0141</strain>
    </source>
</reference>
<comment type="caution">
    <text evidence="1">The sequence shown here is derived from an EMBL/GenBank/DDBJ whole genome shotgun (WGS) entry which is preliminary data.</text>
</comment>